<sequence>MSSQEPPYPPSGNYVSAVKESSASLCQKAGVKVPPESIDRLLRSPAFKSSFKRVSAVHGLAFPLKFPSIVSELNFLSLLSLLNFASGYRAVLHEQTGRGAWDNIRAFAFSLYISSSTGQGDYLSAAGMRSIGEAKVAELMGVNIQVERPHEGLPGVTIGKLGGPAYELVKLIDMTLKETGKVLQENRYPDLGSFVLEALKSGANSANGHLDSVLEKLVRAIPGFRDMAIVEGQPVYCFKKALFLIHAVKIRFGELSTSPFPIPDTIQSPVFTDNVLPSLLVHLGVIDLSEATQGLSALFPGAGSVERLETLLAAAPEAEDKAKVQKQSPKEGPILSTEQAYILRAAAIYACERITEYARTIDENSLGEDEQWIRGITLPELDMWIWAVAKDRPDYRELKRFALRNTVYF</sequence>
<dbReference type="AlphaFoldDB" id="A0A5M3MUV0"/>
<evidence type="ECO:0000256" key="1">
    <source>
        <dbReference type="RuleBase" id="RU365002"/>
    </source>
</evidence>
<dbReference type="InterPro" id="IPR019438">
    <property type="entry name" value="Q_salvage"/>
</dbReference>
<accession>A0A5M3MUV0</accession>
<dbReference type="Pfam" id="PF10343">
    <property type="entry name" value="Q_salvage"/>
    <property type="match status" value="1"/>
</dbReference>
<gene>
    <name evidence="2" type="ORF">CONPUDRAFT_121126</name>
</gene>
<protein>
    <recommendedName>
        <fullName evidence="1">Queuosine 5'-phosphate N-glycosylase/hydrolase</fullName>
        <ecNumber evidence="1">3.2.2.-</ecNumber>
    </recommendedName>
    <alternativeName>
        <fullName evidence="1">Queuosine-nucleotide N-glycosylase/hydrolase</fullName>
    </alternativeName>
</protein>
<dbReference type="EMBL" id="JH711576">
    <property type="protein sequence ID" value="EIW82886.1"/>
    <property type="molecule type" value="Genomic_DNA"/>
</dbReference>
<dbReference type="PANTHER" id="PTHR21314">
    <property type="entry name" value="QUEUOSINE 5'-PHOSPHATE N-GLYCOSYLASE_HYDROLASE-RELATED"/>
    <property type="match status" value="1"/>
</dbReference>
<organism evidence="2 3">
    <name type="scientific">Coniophora puteana (strain RWD-64-598)</name>
    <name type="common">Brown rot fungus</name>
    <dbReference type="NCBI Taxonomy" id="741705"/>
    <lineage>
        <taxon>Eukaryota</taxon>
        <taxon>Fungi</taxon>
        <taxon>Dikarya</taxon>
        <taxon>Basidiomycota</taxon>
        <taxon>Agaricomycotina</taxon>
        <taxon>Agaricomycetes</taxon>
        <taxon>Agaricomycetidae</taxon>
        <taxon>Boletales</taxon>
        <taxon>Coniophorineae</taxon>
        <taxon>Coniophoraceae</taxon>
        <taxon>Coniophora</taxon>
    </lineage>
</organism>
<proteinExistence type="inferred from homology"/>
<dbReference type="EC" id="3.2.2.-" evidence="1"/>
<comment type="catalytic activity">
    <reaction evidence="1">
        <text>queuosine 5'-phosphate + H2O = queuine + D-ribose 5-phosphate</text>
        <dbReference type="Rhea" id="RHEA:75387"/>
        <dbReference type="ChEBI" id="CHEBI:15377"/>
        <dbReference type="ChEBI" id="CHEBI:17433"/>
        <dbReference type="ChEBI" id="CHEBI:78346"/>
        <dbReference type="ChEBI" id="CHEBI:194371"/>
    </reaction>
    <physiologicalReaction direction="left-to-right" evidence="1">
        <dbReference type="Rhea" id="RHEA:75388"/>
    </physiologicalReaction>
</comment>
<dbReference type="OrthoDB" id="416777at2759"/>
<dbReference type="Proteomes" id="UP000053558">
    <property type="component" value="Unassembled WGS sequence"/>
</dbReference>
<dbReference type="RefSeq" id="XP_007766822.1">
    <property type="nucleotide sequence ID" value="XM_007768632.1"/>
</dbReference>
<keyword evidence="1" id="KW-0378">Hydrolase</keyword>
<dbReference type="OMA" id="GQPVYCF"/>
<reference evidence="3" key="1">
    <citation type="journal article" date="2012" name="Science">
        <title>The Paleozoic origin of enzymatic lignin decomposition reconstructed from 31 fungal genomes.</title>
        <authorList>
            <person name="Floudas D."/>
            <person name="Binder M."/>
            <person name="Riley R."/>
            <person name="Barry K."/>
            <person name="Blanchette R.A."/>
            <person name="Henrissat B."/>
            <person name="Martinez A.T."/>
            <person name="Otillar R."/>
            <person name="Spatafora J.W."/>
            <person name="Yadav J.S."/>
            <person name="Aerts A."/>
            <person name="Benoit I."/>
            <person name="Boyd A."/>
            <person name="Carlson A."/>
            <person name="Copeland A."/>
            <person name="Coutinho P.M."/>
            <person name="de Vries R.P."/>
            <person name="Ferreira P."/>
            <person name="Findley K."/>
            <person name="Foster B."/>
            <person name="Gaskell J."/>
            <person name="Glotzer D."/>
            <person name="Gorecki P."/>
            <person name="Heitman J."/>
            <person name="Hesse C."/>
            <person name="Hori C."/>
            <person name="Igarashi K."/>
            <person name="Jurgens J.A."/>
            <person name="Kallen N."/>
            <person name="Kersten P."/>
            <person name="Kohler A."/>
            <person name="Kuees U."/>
            <person name="Kumar T.K.A."/>
            <person name="Kuo A."/>
            <person name="LaButti K."/>
            <person name="Larrondo L.F."/>
            <person name="Lindquist E."/>
            <person name="Ling A."/>
            <person name="Lombard V."/>
            <person name="Lucas S."/>
            <person name="Lundell T."/>
            <person name="Martin R."/>
            <person name="McLaughlin D.J."/>
            <person name="Morgenstern I."/>
            <person name="Morin E."/>
            <person name="Murat C."/>
            <person name="Nagy L.G."/>
            <person name="Nolan M."/>
            <person name="Ohm R.A."/>
            <person name="Patyshakuliyeva A."/>
            <person name="Rokas A."/>
            <person name="Ruiz-Duenas F.J."/>
            <person name="Sabat G."/>
            <person name="Salamov A."/>
            <person name="Samejima M."/>
            <person name="Schmutz J."/>
            <person name="Slot J.C."/>
            <person name="St John F."/>
            <person name="Stenlid J."/>
            <person name="Sun H."/>
            <person name="Sun S."/>
            <person name="Syed K."/>
            <person name="Tsang A."/>
            <person name="Wiebenga A."/>
            <person name="Young D."/>
            <person name="Pisabarro A."/>
            <person name="Eastwood D.C."/>
            <person name="Martin F."/>
            <person name="Cullen D."/>
            <person name="Grigoriev I.V."/>
            <person name="Hibbett D.S."/>
        </authorList>
    </citation>
    <scope>NUCLEOTIDE SEQUENCE [LARGE SCALE GENOMIC DNA]</scope>
    <source>
        <strain evidence="3">RWD-64-598 SS2</strain>
    </source>
</reference>
<comment type="caution">
    <text evidence="2">The sequence shown here is derived from an EMBL/GenBank/DDBJ whole genome shotgun (WGS) entry which is preliminary data.</text>
</comment>
<name>A0A5M3MUV0_CONPW</name>
<comment type="similarity">
    <text evidence="1">Belongs to the QNG1 protein family.</text>
</comment>
<dbReference type="GO" id="GO:0016787">
    <property type="term" value="F:hydrolase activity"/>
    <property type="evidence" value="ECO:0007669"/>
    <property type="project" value="UniProtKB-KW"/>
</dbReference>
<keyword evidence="3" id="KW-1185">Reference proteome</keyword>
<dbReference type="KEGG" id="cput:CONPUDRAFT_121126"/>
<evidence type="ECO:0000313" key="3">
    <source>
        <dbReference type="Proteomes" id="UP000053558"/>
    </source>
</evidence>
<dbReference type="GeneID" id="19199594"/>
<comment type="function">
    <text evidence="1">Catalyzes the hydrolysis of queuosine 5'-phosphate, releasing the nucleobase queuine (q). Is required for salvage of queuine from exogenous queuosine (Q) that is imported and then converted to queuosine 5'-phosphate intracellularly.</text>
</comment>
<dbReference type="GO" id="GO:0006400">
    <property type="term" value="P:tRNA modification"/>
    <property type="evidence" value="ECO:0007669"/>
    <property type="project" value="TreeGrafter"/>
</dbReference>
<dbReference type="PANTHER" id="PTHR21314:SF1">
    <property type="entry name" value="QUEUOSINE SALVAGE PROTEIN"/>
    <property type="match status" value="1"/>
</dbReference>
<evidence type="ECO:0000313" key="2">
    <source>
        <dbReference type="EMBL" id="EIW82886.1"/>
    </source>
</evidence>